<dbReference type="PANTHER" id="PTHR13693:SF77">
    <property type="entry name" value="8-AMINO-7-OXONONANOATE SYNTHASE"/>
    <property type="match status" value="1"/>
</dbReference>
<accession>A0A1Z5TVD1</accession>
<dbReference type="EMBL" id="MUNK01000001">
    <property type="protein sequence ID" value="OTA39980.1"/>
    <property type="molecule type" value="Genomic_DNA"/>
</dbReference>
<evidence type="ECO:0000256" key="5">
    <source>
        <dbReference type="SAM" id="MobiDB-lite"/>
    </source>
</evidence>
<evidence type="ECO:0000259" key="6">
    <source>
        <dbReference type="Pfam" id="PF00155"/>
    </source>
</evidence>
<dbReference type="InterPro" id="IPR004839">
    <property type="entry name" value="Aminotransferase_I/II_large"/>
</dbReference>
<comment type="similarity">
    <text evidence="2">Belongs to the class-II pyridoxal-phosphate-dependent aminotransferase family. BioF subfamily.</text>
</comment>
<evidence type="ECO:0000256" key="4">
    <source>
        <dbReference type="ARBA" id="ARBA00022898"/>
    </source>
</evidence>
<feature type="compositionally biased region" description="Basic and acidic residues" evidence="5">
    <location>
        <begin position="1"/>
        <end position="10"/>
    </location>
</feature>
<dbReference type="VEuPathDB" id="FungiDB:BTJ68_00118"/>
<reference evidence="7 8" key="1">
    <citation type="submission" date="2017-01" db="EMBL/GenBank/DDBJ databases">
        <title>The recent genome duplication of the halophilic yeast Hortaea werneckii: insights from long-read sequencing.</title>
        <authorList>
            <person name="Sinha S."/>
            <person name="Flibotte S."/>
            <person name="Neira M."/>
            <person name="Lenassi M."/>
            <person name="Gostincar C."/>
            <person name="Stajich J.E."/>
            <person name="Nislow C.E."/>
        </authorList>
    </citation>
    <scope>NUCLEOTIDE SEQUENCE [LARGE SCALE GENOMIC DNA]</scope>
    <source>
        <strain evidence="7 8">EXF-2000</strain>
    </source>
</reference>
<sequence length="436" mass="47924">MGSREQKRSGLEAAISRTLDKRRSQSTIRQLTTSGPSSVDFSSNDFLSLASNAGLRELFLEELQRGPVETGSGGSRLLDGNSTYAENLERQIAAFHRAPAGLLCNSGFDANVGLFSCLPQPGDVIAYDELIHASVHDGMRLSRAEKCVYFAHNDMTALKNLLQSLLKDHAIRAGRKNVFVAVETIYSMDGDIAPLVEIVRLMKETFTAGNGYLIVDEAHSTGCFGPKGRGIVSELGLEGEVAVKLHTFGKALACNGAILLCSPVIREYLINYARPLIYTTFMSYPALAAIRASYQYLEEGKTEILAADLKMLIDALHSRLLALQERLDFGTEAAQDEERPRPVELLRVSRECPQSPIFSVLSAEPKSLAAYCQRSGFMVRGIVPPTVPSGAERIRICLHAGNTVPQIESLVECIRRWVLTRRKESHETAPEERARL</sequence>
<dbReference type="InterPro" id="IPR015424">
    <property type="entry name" value="PyrdxlP-dep_Trfase"/>
</dbReference>
<dbReference type="InterPro" id="IPR050087">
    <property type="entry name" value="AON_synthase_class-II"/>
</dbReference>
<keyword evidence="3" id="KW-0808">Transferase</keyword>
<evidence type="ECO:0000313" key="7">
    <source>
        <dbReference type="EMBL" id="OTA39980.1"/>
    </source>
</evidence>
<protein>
    <recommendedName>
        <fullName evidence="6">Aminotransferase class I/classII large domain-containing protein</fullName>
    </recommendedName>
</protein>
<dbReference type="SUPFAM" id="SSF53383">
    <property type="entry name" value="PLP-dependent transferases"/>
    <property type="match status" value="1"/>
</dbReference>
<dbReference type="STRING" id="1157616.A0A1Z5TVD1"/>
<keyword evidence="4" id="KW-0663">Pyridoxal phosphate</keyword>
<dbReference type="InParanoid" id="A0A1Z5TVD1"/>
<feature type="compositionally biased region" description="Polar residues" evidence="5">
    <location>
        <begin position="25"/>
        <end position="39"/>
    </location>
</feature>
<gene>
    <name evidence="7" type="ORF">BTJ68_00118</name>
</gene>
<evidence type="ECO:0000256" key="2">
    <source>
        <dbReference type="ARBA" id="ARBA00010008"/>
    </source>
</evidence>
<dbReference type="Gene3D" id="3.40.640.10">
    <property type="entry name" value="Type I PLP-dependent aspartate aminotransferase-like (Major domain)"/>
    <property type="match status" value="1"/>
</dbReference>
<dbReference type="Proteomes" id="UP000194280">
    <property type="component" value="Unassembled WGS sequence"/>
</dbReference>
<organism evidence="7 8">
    <name type="scientific">Hortaea werneckii EXF-2000</name>
    <dbReference type="NCBI Taxonomy" id="1157616"/>
    <lineage>
        <taxon>Eukaryota</taxon>
        <taxon>Fungi</taxon>
        <taxon>Dikarya</taxon>
        <taxon>Ascomycota</taxon>
        <taxon>Pezizomycotina</taxon>
        <taxon>Dothideomycetes</taxon>
        <taxon>Dothideomycetidae</taxon>
        <taxon>Mycosphaerellales</taxon>
        <taxon>Teratosphaeriaceae</taxon>
        <taxon>Hortaea</taxon>
    </lineage>
</organism>
<evidence type="ECO:0000313" key="8">
    <source>
        <dbReference type="Proteomes" id="UP000194280"/>
    </source>
</evidence>
<dbReference type="OrthoDB" id="2382073at2759"/>
<evidence type="ECO:0000256" key="1">
    <source>
        <dbReference type="ARBA" id="ARBA00001933"/>
    </source>
</evidence>
<dbReference type="InterPro" id="IPR015422">
    <property type="entry name" value="PyrdxlP-dep_Trfase_small"/>
</dbReference>
<dbReference type="InterPro" id="IPR015421">
    <property type="entry name" value="PyrdxlP-dep_Trfase_major"/>
</dbReference>
<proteinExistence type="inferred from homology"/>
<keyword evidence="8" id="KW-1185">Reference proteome</keyword>
<comment type="cofactor">
    <cofactor evidence="1">
        <name>pyridoxal 5'-phosphate</name>
        <dbReference type="ChEBI" id="CHEBI:597326"/>
    </cofactor>
</comment>
<comment type="caution">
    <text evidence="7">The sequence shown here is derived from an EMBL/GenBank/DDBJ whole genome shotgun (WGS) entry which is preliminary data.</text>
</comment>
<feature type="region of interest" description="Disordered" evidence="5">
    <location>
        <begin position="1"/>
        <end position="39"/>
    </location>
</feature>
<dbReference type="Pfam" id="PF00155">
    <property type="entry name" value="Aminotran_1_2"/>
    <property type="match status" value="1"/>
</dbReference>
<evidence type="ECO:0000256" key="3">
    <source>
        <dbReference type="ARBA" id="ARBA00022679"/>
    </source>
</evidence>
<dbReference type="GO" id="GO:0016740">
    <property type="term" value="F:transferase activity"/>
    <property type="evidence" value="ECO:0007669"/>
    <property type="project" value="UniProtKB-KW"/>
</dbReference>
<feature type="domain" description="Aminotransferase class I/classII large" evidence="6">
    <location>
        <begin position="39"/>
        <end position="413"/>
    </location>
</feature>
<dbReference type="PANTHER" id="PTHR13693">
    <property type="entry name" value="CLASS II AMINOTRANSFERASE/8-AMINO-7-OXONONANOATE SYNTHASE"/>
    <property type="match status" value="1"/>
</dbReference>
<dbReference type="GO" id="GO:0009102">
    <property type="term" value="P:biotin biosynthetic process"/>
    <property type="evidence" value="ECO:0007669"/>
    <property type="project" value="TreeGrafter"/>
</dbReference>
<name>A0A1Z5TVD1_HORWE</name>
<dbReference type="Gene3D" id="3.90.1150.10">
    <property type="entry name" value="Aspartate Aminotransferase, domain 1"/>
    <property type="match status" value="1"/>
</dbReference>
<dbReference type="AlphaFoldDB" id="A0A1Z5TVD1"/>
<dbReference type="GO" id="GO:0030170">
    <property type="term" value="F:pyridoxal phosphate binding"/>
    <property type="evidence" value="ECO:0007669"/>
    <property type="project" value="InterPro"/>
</dbReference>